<evidence type="ECO:0000313" key="1">
    <source>
        <dbReference type="EMBL" id="MFG6414792.1"/>
    </source>
</evidence>
<protein>
    <recommendedName>
        <fullName evidence="3">Bacteriocin-type signal sequence-containing protein</fullName>
    </recommendedName>
</protein>
<accession>A0ABW7EMS7</accession>
<keyword evidence="2" id="KW-1185">Reference proteome</keyword>
<evidence type="ECO:0000313" key="2">
    <source>
        <dbReference type="Proteomes" id="UP001606300"/>
    </source>
</evidence>
<evidence type="ECO:0008006" key="3">
    <source>
        <dbReference type="Google" id="ProtNLM"/>
    </source>
</evidence>
<sequence>MNLFKQLVAMVTKPTSQRSETSGGASAAMRLLAPSEVAAVAGGPIIKNNDV</sequence>
<gene>
    <name evidence="1" type="ORF">ACG02S_12870</name>
</gene>
<comment type="caution">
    <text evidence="1">The sequence shown here is derived from an EMBL/GenBank/DDBJ whole genome shotgun (WGS) entry which is preliminary data.</text>
</comment>
<reference evidence="1 2" key="1">
    <citation type="submission" date="2024-09" db="EMBL/GenBank/DDBJ databases">
        <title>Novel species of the genus Pelomonas and Roseateles isolated from streams.</title>
        <authorList>
            <person name="Lu H."/>
        </authorList>
    </citation>
    <scope>NUCLEOTIDE SEQUENCE [LARGE SCALE GENOMIC DNA]</scope>
    <source>
        <strain evidence="1 2">DC23W</strain>
    </source>
</reference>
<organism evidence="1 2">
    <name type="scientific">Pelomonas dachongensis</name>
    <dbReference type="NCBI Taxonomy" id="3299029"/>
    <lineage>
        <taxon>Bacteria</taxon>
        <taxon>Pseudomonadati</taxon>
        <taxon>Pseudomonadota</taxon>
        <taxon>Betaproteobacteria</taxon>
        <taxon>Burkholderiales</taxon>
        <taxon>Sphaerotilaceae</taxon>
        <taxon>Roseateles</taxon>
    </lineage>
</organism>
<dbReference type="RefSeq" id="WP_394470860.1">
    <property type="nucleotide sequence ID" value="NZ_JBIGHY010000004.1"/>
</dbReference>
<name>A0ABW7EMS7_9BURK</name>
<dbReference type="Proteomes" id="UP001606300">
    <property type="component" value="Unassembled WGS sequence"/>
</dbReference>
<dbReference type="EMBL" id="JBIGHY010000004">
    <property type="protein sequence ID" value="MFG6414792.1"/>
    <property type="molecule type" value="Genomic_DNA"/>
</dbReference>
<proteinExistence type="predicted"/>